<dbReference type="PRINTS" id="PR00385">
    <property type="entry name" value="P450"/>
</dbReference>
<dbReference type="CDD" id="cd11064">
    <property type="entry name" value="CYP86A"/>
    <property type="match status" value="1"/>
</dbReference>
<keyword evidence="6 8" id="KW-0408">Iron</keyword>
<feature type="transmembrane region" description="Helical" evidence="9">
    <location>
        <begin position="12"/>
        <end position="31"/>
    </location>
</feature>
<accession>A0AAN9R9K9</accession>
<evidence type="ECO:0000256" key="8">
    <source>
        <dbReference type="PIRSR" id="PIRSR602401-1"/>
    </source>
</evidence>
<keyword evidence="3 8" id="KW-0349">Heme</keyword>
<comment type="cofactor">
    <cofactor evidence="1 8">
        <name>heme</name>
        <dbReference type="ChEBI" id="CHEBI:30413"/>
    </cofactor>
</comment>
<dbReference type="SUPFAM" id="SSF48264">
    <property type="entry name" value="Cytochrome P450"/>
    <property type="match status" value="1"/>
</dbReference>
<reference evidence="10 11" key="1">
    <citation type="submission" date="2024-01" db="EMBL/GenBank/DDBJ databases">
        <title>The genomes of 5 underutilized Papilionoideae crops provide insights into root nodulation and disease resistanc.</title>
        <authorList>
            <person name="Jiang F."/>
        </authorList>
    </citation>
    <scope>NUCLEOTIDE SEQUENCE [LARGE SCALE GENOMIC DNA]</scope>
    <source>
        <strain evidence="10">JINMINGXINNONG_FW02</strain>
        <tissue evidence="10">Leaves</tissue>
    </source>
</reference>
<evidence type="ECO:0000256" key="3">
    <source>
        <dbReference type="ARBA" id="ARBA00022617"/>
    </source>
</evidence>
<comment type="similarity">
    <text evidence="2">Belongs to the cytochrome P450 family.</text>
</comment>
<name>A0AAN9R9K9_PHACN</name>
<dbReference type="Pfam" id="PF00067">
    <property type="entry name" value="p450"/>
    <property type="match status" value="1"/>
</dbReference>
<evidence type="ECO:0000256" key="6">
    <source>
        <dbReference type="ARBA" id="ARBA00023004"/>
    </source>
</evidence>
<keyword evidence="4 8" id="KW-0479">Metal-binding</keyword>
<keyword evidence="9" id="KW-0812">Transmembrane</keyword>
<dbReference type="AlphaFoldDB" id="A0AAN9R9K9"/>
<dbReference type="GO" id="GO:0016705">
    <property type="term" value="F:oxidoreductase activity, acting on paired donors, with incorporation or reduction of molecular oxygen"/>
    <property type="evidence" value="ECO:0007669"/>
    <property type="project" value="InterPro"/>
</dbReference>
<keyword evidence="9" id="KW-1133">Transmembrane helix</keyword>
<evidence type="ECO:0000256" key="2">
    <source>
        <dbReference type="ARBA" id="ARBA00010617"/>
    </source>
</evidence>
<dbReference type="GO" id="GO:0005506">
    <property type="term" value="F:iron ion binding"/>
    <property type="evidence" value="ECO:0007669"/>
    <property type="project" value="InterPro"/>
</dbReference>
<dbReference type="InterPro" id="IPR036396">
    <property type="entry name" value="Cyt_P450_sf"/>
</dbReference>
<dbReference type="Gene3D" id="1.10.630.10">
    <property type="entry name" value="Cytochrome P450"/>
    <property type="match status" value="1"/>
</dbReference>
<gene>
    <name evidence="10" type="ORF">VNO80_12795</name>
</gene>
<dbReference type="InterPro" id="IPR002401">
    <property type="entry name" value="Cyt_P450_E_grp-I"/>
</dbReference>
<dbReference type="PRINTS" id="PR00463">
    <property type="entry name" value="EP450I"/>
</dbReference>
<protein>
    <submittedName>
        <fullName evidence="10">Uncharacterized protein</fullName>
    </submittedName>
</protein>
<evidence type="ECO:0000256" key="5">
    <source>
        <dbReference type="ARBA" id="ARBA00023002"/>
    </source>
</evidence>
<dbReference type="InterPro" id="IPR001128">
    <property type="entry name" value="Cyt_P450"/>
</dbReference>
<keyword evidence="7" id="KW-0503">Monooxygenase</keyword>
<dbReference type="GO" id="GO:0004497">
    <property type="term" value="F:monooxygenase activity"/>
    <property type="evidence" value="ECO:0007669"/>
    <property type="project" value="UniProtKB-KW"/>
</dbReference>
<evidence type="ECO:0000256" key="7">
    <source>
        <dbReference type="ARBA" id="ARBA00023033"/>
    </source>
</evidence>
<dbReference type="Proteomes" id="UP001374584">
    <property type="component" value="Unassembled WGS sequence"/>
</dbReference>
<feature type="binding site" description="axial binding residue" evidence="8">
    <location>
        <position position="450"/>
    </location>
    <ligand>
        <name>heme</name>
        <dbReference type="ChEBI" id="CHEBI:30413"/>
    </ligand>
    <ligandPart>
        <name>Fe</name>
        <dbReference type="ChEBI" id="CHEBI:18248"/>
    </ligandPart>
</feature>
<sequence>MRFLEFHCDPMSAIATFAAIALTVFIIFRSFKHKKGRYHVVAGTMLDLLFNFQSLHDYMTGLARKYKTYRLLGFHRSEVYTVDPVNVEYILKTNFANYVKGWYHYEKLTDLLGDGIFTVDGEKWLHQRKVSSYEIGTKAVRDFSLQVFKSNAVKLAGVVSKTAMSNNPVDFQELFMKSTLDSVFKIVLGVDLDTIYGTYEEGTEFSNAFDEASAITLYRYVDVFWKIKRFLNIGSEAVLGNLIKVVDNFVYKLIRIKIEQVQKSQYDFPEKKADMVSRFLALNETDPKYLRDIILSFVIAGRDTTAATLSWFFYMLCKHPHIQEKVMHEVGEVTKLKNTCNIDELADSLTDEALEKMHYLHAALSETLRLYPAVPVDGKLCLSDETLPDGFTIRKGDSIAYQSYAMGRMEFIWGEDAEEFRPERWLDERGTFQPKSSFKFTAFQAGPRICLGKDFAYRQMKTFAAVLCHSYKFKLAAQNESVNYKTMLTLHIDGGLHLHAYQRFEPIWVRSCGF</sequence>
<proteinExistence type="inferred from homology"/>
<evidence type="ECO:0000256" key="1">
    <source>
        <dbReference type="ARBA" id="ARBA00001971"/>
    </source>
</evidence>
<keyword evidence="11" id="KW-1185">Reference proteome</keyword>
<dbReference type="PANTHER" id="PTHR24296">
    <property type="entry name" value="CYTOCHROME P450"/>
    <property type="match status" value="1"/>
</dbReference>
<evidence type="ECO:0000313" key="10">
    <source>
        <dbReference type="EMBL" id="KAK7364266.1"/>
    </source>
</evidence>
<dbReference type="EMBL" id="JAYMYR010000005">
    <property type="protein sequence ID" value="KAK7364266.1"/>
    <property type="molecule type" value="Genomic_DNA"/>
</dbReference>
<keyword evidence="5" id="KW-0560">Oxidoreductase</keyword>
<evidence type="ECO:0000256" key="4">
    <source>
        <dbReference type="ARBA" id="ARBA00022723"/>
    </source>
</evidence>
<evidence type="ECO:0000256" key="9">
    <source>
        <dbReference type="SAM" id="Phobius"/>
    </source>
</evidence>
<organism evidence="10 11">
    <name type="scientific">Phaseolus coccineus</name>
    <name type="common">Scarlet runner bean</name>
    <name type="synonym">Phaseolus multiflorus</name>
    <dbReference type="NCBI Taxonomy" id="3886"/>
    <lineage>
        <taxon>Eukaryota</taxon>
        <taxon>Viridiplantae</taxon>
        <taxon>Streptophyta</taxon>
        <taxon>Embryophyta</taxon>
        <taxon>Tracheophyta</taxon>
        <taxon>Spermatophyta</taxon>
        <taxon>Magnoliopsida</taxon>
        <taxon>eudicotyledons</taxon>
        <taxon>Gunneridae</taxon>
        <taxon>Pentapetalae</taxon>
        <taxon>rosids</taxon>
        <taxon>fabids</taxon>
        <taxon>Fabales</taxon>
        <taxon>Fabaceae</taxon>
        <taxon>Papilionoideae</taxon>
        <taxon>50 kb inversion clade</taxon>
        <taxon>NPAAA clade</taxon>
        <taxon>indigoferoid/millettioid clade</taxon>
        <taxon>Phaseoleae</taxon>
        <taxon>Phaseolus</taxon>
    </lineage>
</organism>
<dbReference type="GO" id="GO:0020037">
    <property type="term" value="F:heme binding"/>
    <property type="evidence" value="ECO:0007669"/>
    <property type="project" value="InterPro"/>
</dbReference>
<keyword evidence="9" id="KW-0472">Membrane</keyword>
<evidence type="ECO:0000313" key="11">
    <source>
        <dbReference type="Proteomes" id="UP001374584"/>
    </source>
</evidence>
<comment type="caution">
    <text evidence="10">The sequence shown here is derived from an EMBL/GenBank/DDBJ whole genome shotgun (WGS) entry which is preliminary data.</text>
</comment>